<dbReference type="Pfam" id="PF07697">
    <property type="entry name" value="7TMR-HDED"/>
    <property type="match status" value="1"/>
</dbReference>
<dbReference type="SMART" id="SM00471">
    <property type="entry name" value="HDc"/>
    <property type="match status" value="1"/>
</dbReference>
<feature type="transmembrane region" description="Helical" evidence="1">
    <location>
        <begin position="364"/>
        <end position="381"/>
    </location>
</feature>
<proteinExistence type="predicted"/>
<dbReference type="SMR" id="A0A2U1F934"/>
<dbReference type="Proteomes" id="UP000245462">
    <property type="component" value="Unassembled WGS sequence"/>
</dbReference>
<feature type="transmembrane region" description="Helical" evidence="1">
    <location>
        <begin position="415"/>
        <end position="433"/>
    </location>
</feature>
<dbReference type="PANTHER" id="PTHR36442:SF1">
    <property type="entry name" value="CYCLIC-DI-AMP PHOSPHODIESTERASE PGPH"/>
    <property type="match status" value="1"/>
</dbReference>
<evidence type="ECO:0000259" key="2">
    <source>
        <dbReference type="PROSITE" id="PS51831"/>
    </source>
</evidence>
<keyword evidence="1" id="KW-0812">Transmembrane</keyword>
<feature type="domain" description="HD" evidence="2">
    <location>
        <begin position="498"/>
        <end position="641"/>
    </location>
</feature>
<dbReference type="AlphaFoldDB" id="A0A2U1F934"/>
<dbReference type="NCBIfam" id="TIGR00277">
    <property type="entry name" value="HDIG"/>
    <property type="match status" value="1"/>
</dbReference>
<dbReference type="SUPFAM" id="SSF109604">
    <property type="entry name" value="HD-domain/PDEase-like"/>
    <property type="match status" value="1"/>
</dbReference>
<evidence type="ECO:0000313" key="3">
    <source>
        <dbReference type="EMBL" id="PVZ08707.1"/>
    </source>
</evidence>
<gene>
    <name evidence="3" type="ORF">C7382_11253</name>
</gene>
<reference evidence="3 4" key="1">
    <citation type="submission" date="2018-04" db="EMBL/GenBank/DDBJ databases">
        <title>Genomic Encyclopedia of Type Strains, Phase IV (KMG-IV): sequencing the most valuable type-strain genomes for metagenomic binning, comparative biology and taxonomic classification.</title>
        <authorList>
            <person name="Goeker M."/>
        </authorList>
    </citation>
    <scope>NUCLEOTIDE SEQUENCE [LARGE SCALE GENOMIC DNA]</scope>
    <source>
        <strain evidence="3 4">DSM 28520</strain>
    </source>
</reference>
<dbReference type="Pfam" id="PF01966">
    <property type="entry name" value="HD"/>
    <property type="match status" value="1"/>
</dbReference>
<feature type="transmembrane region" description="Helical" evidence="1">
    <location>
        <begin position="445"/>
        <end position="465"/>
    </location>
</feature>
<dbReference type="InterPro" id="IPR011624">
    <property type="entry name" value="Metal-dep_PHydrolase_7TM_extra"/>
</dbReference>
<keyword evidence="1" id="KW-1133">Transmembrane helix</keyword>
<dbReference type="Pfam" id="PF07698">
    <property type="entry name" value="7TM-7TMR_HD"/>
    <property type="match status" value="1"/>
</dbReference>
<organism evidence="3 4">
    <name type="scientific">Porphyromonas loveana</name>
    <dbReference type="NCBI Taxonomy" id="1884669"/>
    <lineage>
        <taxon>Bacteria</taxon>
        <taxon>Pseudomonadati</taxon>
        <taxon>Bacteroidota</taxon>
        <taxon>Bacteroidia</taxon>
        <taxon>Bacteroidales</taxon>
        <taxon>Porphyromonadaceae</taxon>
        <taxon>Porphyromonas</taxon>
    </lineage>
</organism>
<dbReference type="CDD" id="cd00077">
    <property type="entry name" value="HDc"/>
    <property type="match status" value="1"/>
</dbReference>
<dbReference type="EMBL" id="QEKY01000012">
    <property type="protein sequence ID" value="PVZ08707.1"/>
    <property type="molecule type" value="Genomic_DNA"/>
</dbReference>
<evidence type="ECO:0000256" key="1">
    <source>
        <dbReference type="SAM" id="Phobius"/>
    </source>
</evidence>
<sequence length="724" mass="83422">MGGLFDSAPPLLHSSDFIEIDKQFNPLLQMKKVKTQYKALFFFFLTALILTFFAPQELKFKYQFHRGKPWQYELLTAPYDFHIYKPQAILDAERDSVRSTIKPYFTMDETVGAQMQLAWRNDYEKNHKGQLSSVYDLYIVDFLRQIYRKGLISNEDSKALHTNDEMEVNLLQSDRQSTREPITRFYTLKEAYEMLIDEAPIQLDREVLRKLNLTNYLRVNLTESPDMYRQVLQEELQNLSVSTGVVQAGERIVGTGEIVDGHTYNVLQSLKKSYEERSGGSAYQFTRNLGVFLVIIFLLLGLWAYMLYFRHHLFNRLHNSLFILSLVLILNLITELTIHFSWFNIYIIPFIILPILVRTFHDSRTAFFVHVINVLIAAMFVRDTYEFIMLQMIAGIVSVTSMRRLTSRLQLVRTTFLVFLSYSVVQLSFSLMQDGRLETTDGLNVLYFGVNLIFLMFSYLLVYLVERAFGYVSNISLVELSDVNTPLLSQLSEVAPGTFQHSIQVSILATEAATKIGADVQLVRTGALYHDIGKMKNPSYFTENQGAENPHSKLPFDESARIIIRHVTDGIALAQKHGLPNSVIDFIRTHHGRGKAKYFYNSYCNQYPDTEVDPEIFTYPGPNPFSKETAILMMADAIEASSRSLNRHTEEGIRELIDRIVDSILQDGLLEDTPLTFRDIRVCKEVFFEKIKIMYHSRITYPELKKKEQEKDPETVSPASGGAV</sequence>
<accession>A0A2U1F934</accession>
<feature type="transmembrane region" description="Helical" evidence="1">
    <location>
        <begin position="340"/>
        <end position="357"/>
    </location>
</feature>
<dbReference type="PANTHER" id="PTHR36442">
    <property type="entry name" value="CYCLIC-DI-AMP PHOSPHODIESTERASE PGPH"/>
    <property type="match status" value="1"/>
</dbReference>
<dbReference type="InterPro" id="IPR052722">
    <property type="entry name" value="PgpH_phosphodiesterase"/>
</dbReference>
<feature type="transmembrane region" description="Helical" evidence="1">
    <location>
        <begin position="289"/>
        <end position="309"/>
    </location>
</feature>
<dbReference type="InterPro" id="IPR006674">
    <property type="entry name" value="HD_domain"/>
</dbReference>
<dbReference type="Gene3D" id="1.10.3210.10">
    <property type="entry name" value="Hypothetical protein af1432"/>
    <property type="match status" value="1"/>
</dbReference>
<dbReference type="InterPro" id="IPR003607">
    <property type="entry name" value="HD/PDEase_dom"/>
</dbReference>
<dbReference type="PROSITE" id="PS51831">
    <property type="entry name" value="HD"/>
    <property type="match status" value="1"/>
</dbReference>
<evidence type="ECO:0000313" key="4">
    <source>
        <dbReference type="Proteomes" id="UP000245462"/>
    </source>
</evidence>
<dbReference type="InterPro" id="IPR011621">
    <property type="entry name" value="Metal-dep_PHydrolase_7TM_intra"/>
</dbReference>
<protein>
    <recommendedName>
        <fullName evidence="2">HD domain-containing protein</fullName>
    </recommendedName>
</protein>
<dbReference type="InterPro" id="IPR006675">
    <property type="entry name" value="HDIG_dom"/>
</dbReference>
<name>A0A2U1F934_9PORP</name>
<feature type="transmembrane region" description="Helical" evidence="1">
    <location>
        <begin position="316"/>
        <end position="334"/>
    </location>
</feature>
<keyword evidence="1" id="KW-0472">Membrane</keyword>
<keyword evidence="4" id="KW-1185">Reference proteome</keyword>
<feature type="transmembrane region" description="Helical" evidence="1">
    <location>
        <begin position="37"/>
        <end position="54"/>
    </location>
</feature>
<comment type="caution">
    <text evidence="3">The sequence shown here is derived from an EMBL/GenBank/DDBJ whole genome shotgun (WGS) entry which is preliminary data.</text>
</comment>